<keyword evidence="4" id="KW-1185">Reference proteome</keyword>
<evidence type="ECO:0000256" key="1">
    <source>
        <dbReference type="SAM" id="MobiDB-lite"/>
    </source>
</evidence>
<feature type="region of interest" description="Disordered" evidence="1">
    <location>
        <begin position="24"/>
        <end position="44"/>
    </location>
</feature>
<dbReference type="EMBL" id="JAMQBK010000081">
    <property type="protein sequence ID" value="MCM2374203.1"/>
    <property type="molecule type" value="Genomic_DNA"/>
</dbReference>
<protein>
    <submittedName>
        <fullName evidence="3">Uncharacterized protein</fullName>
    </submittedName>
</protein>
<feature type="compositionally biased region" description="Polar residues" evidence="1">
    <location>
        <begin position="24"/>
        <end position="40"/>
    </location>
</feature>
<dbReference type="Proteomes" id="UP001202961">
    <property type="component" value="Unassembled WGS sequence"/>
</dbReference>
<comment type="caution">
    <text evidence="3">The sequence shown here is derived from an EMBL/GenBank/DDBJ whole genome shotgun (WGS) entry which is preliminary data.</text>
</comment>
<gene>
    <name evidence="3" type="ORF">NB063_26605</name>
</gene>
<proteinExistence type="predicted"/>
<keyword evidence="2" id="KW-0732">Signal</keyword>
<feature type="signal peptide" evidence="2">
    <location>
        <begin position="1"/>
        <end position="20"/>
    </location>
</feature>
<feature type="chain" id="PRO_5046900088" evidence="2">
    <location>
        <begin position="21"/>
        <end position="485"/>
    </location>
</feature>
<accession>A0ABT0UB10</accession>
<sequence length="485" mass="53851">MNFHLLFAATTIAVSLSVVGCQPSASTTRENSTSNSQSEQTRPRIDAKSRLREVFQRYQVCSYYEDDGEVVIRASGSRSFAAGRNATSRETQSAPLRVHLDQRELNVDAYMARIRVNVVSNASSGASERIDMIAWFDEPESSHFDAQVLKQQWQSASADRLRLERVLADEVLRSRLSAGLAGPPPQLEWLLADRPMEKLFEPESQFEWLDSEAIDGVSLQRIAVTSDRERFVFWIHPATSLVRRVELPVPLAMDSGQDEWSLSLELKSASFQPPRAGQQSDVEFESRPRFEPKLVRQFVPMPPPPPSPLLGRSFQIDSVFAASGTRGSDGLKTARFVLIALPPSDDGSLRTWMPTWTSVLPMIASPTMGPAHLVFATSDRSVGDALNQLPSSLVSVIQPREVNQLLRQLRLGENSFALLDVSDRQPKSGRLLLTENATDASTIGNALAVIRDSLSGVDVPKKIRVDYDSIIRDYESSLRQNLTSN</sequence>
<dbReference type="RefSeq" id="WP_250932093.1">
    <property type="nucleotide sequence ID" value="NZ_JAMQBK010000081.1"/>
</dbReference>
<reference evidence="3 4" key="1">
    <citation type="journal article" date="2022" name="Syst. Appl. Microbiol.">
        <title>Rhodopirellula aestuarii sp. nov., a novel member of the genus Rhodopirellula isolated from brackish sediments collected in the Tagus River estuary, Portugal.</title>
        <authorList>
            <person name="Vitorino I.R."/>
            <person name="Klimek D."/>
            <person name="Calusinska M."/>
            <person name="Lobo-da-Cunha A."/>
            <person name="Vasconcelos V."/>
            <person name="Lage O.M."/>
        </authorList>
    </citation>
    <scope>NUCLEOTIDE SEQUENCE [LARGE SCALE GENOMIC DNA]</scope>
    <source>
        <strain evidence="3 4">ICT_H3.1</strain>
    </source>
</reference>
<evidence type="ECO:0000313" key="4">
    <source>
        <dbReference type="Proteomes" id="UP001202961"/>
    </source>
</evidence>
<organism evidence="3 4">
    <name type="scientific">Aporhodopirellula aestuarii</name>
    <dbReference type="NCBI Taxonomy" id="2950107"/>
    <lineage>
        <taxon>Bacteria</taxon>
        <taxon>Pseudomonadati</taxon>
        <taxon>Planctomycetota</taxon>
        <taxon>Planctomycetia</taxon>
        <taxon>Pirellulales</taxon>
        <taxon>Pirellulaceae</taxon>
        <taxon>Aporhodopirellula</taxon>
    </lineage>
</organism>
<evidence type="ECO:0000256" key="2">
    <source>
        <dbReference type="SAM" id="SignalP"/>
    </source>
</evidence>
<evidence type="ECO:0000313" key="3">
    <source>
        <dbReference type="EMBL" id="MCM2374203.1"/>
    </source>
</evidence>
<name>A0ABT0UB10_9BACT</name>